<dbReference type="Proteomes" id="UP000003113">
    <property type="component" value="Unassembled WGS sequence"/>
</dbReference>
<accession>H0F7X0</accession>
<comment type="caution">
    <text evidence="2">The sequence shown here is derived from an EMBL/GenBank/DDBJ whole genome shotgun (WGS) entry which is preliminary data.</text>
</comment>
<evidence type="ECO:0000313" key="3">
    <source>
        <dbReference type="Proteomes" id="UP000003113"/>
    </source>
</evidence>
<keyword evidence="3" id="KW-1185">Reference proteome</keyword>
<dbReference type="AlphaFoldDB" id="H0F7X0"/>
<evidence type="ECO:0000313" key="2">
    <source>
        <dbReference type="EMBL" id="EHK65689.1"/>
    </source>
</evidence>
<evidence type="ECO:0008006" key="4">
    <source>
        <dbReference type="Google" id="ProtNLM"/>
    </source>
</evidence>
<feature type="region of interest" description="Disordered" evidence="1">
    <location>
        <begin position="65"/>
        <end position="92"/>
    </location>
</feature>
<dbReference type="PATRIC" id="fig|477184.5.peg.2842"/>
<dbReference type="STRING" id="477184.KYC_14340"/>
<dbReference type="EMBL" id="AGUF01000051">
    <property type="protein sequence ID" value="EHK65689.1"/>
    <property type="molecule type" value="Genomic_DNA"/>
</dbReference>
<name>H0F7X0_9BURK</name>
<reference evidence="2 3" key="1">
    <citation type="journal article" date="2012" name="J. Bacteriol.">
        <title>Genome sequence of the highly efficient arsenite-oxidizing bacterium Achromobacter arsenitoxydans SY8.</title>
        <authorList>
            <person name="Li X."/>
            <person name="Hu Y."/>
            <person name="Gong J."/>
            <person name="Lin Y."/>
            <person name="Johnstone L."/>
            <person name="Rensing C."/>
            <person name="Wang G."/>
        </authorList>
    </citation>
    <scope>NUCLEOTIDE SEQUENCE [LARGE SCALE GENOMIC DNA]</scope>
    <source>
        <strain evidence="2 3">SY8</strain>
    </source>
</reference>
<protein>
    <recommendedName>
        <fullName evidence="4">Type III secretion system protein, YseE family</fullName>
    </recommendedName>
</protein>
<dbReference type="Gene3D" id="1.20.5.420">
    <property type="entry name" value="Immunoglobulin FC, subunit C"/>
    <property type="match status" value="1"/>
</dbReference>
<sequence length="92" mass="9511">MTTPTALTELEQRLAAPGGAELGASLAARLARLEHAARTRLDAGLPPAAFQDCVAVAQAAQAAREVLAQHPSQSSSDTGAPRRPSPFNPLSR</sequence>
<organism evidence="2 3">
    <name type="scientific">Achromobacter arsenitoxydans SY8</name>
    <dbReference type="NCBI Taxonomy" id="477184"/>
    <lineage>
        <taxon>Bacteria</taxon>
        <taxon>Pseudomonadati</taxon>
        <taxon>Pseudomonadota</taxon>
        <taxon>Betaproteobacteria</taxon>
        <taxon>Burkholderiales</taxon>
        <taxon>Alcaligenaceae</taxon>
        <taxon>Achromobacter</taxon>
    </lineage>
</organism>
<evidence type="ECO:0000256" key="1">
    <source>
        <dbReference type="SAM" id="MobiDB-lite"/>
    </source>
</evidence>
<dbReference type="RefSeq" id="WP_008163355.1">
    <property type="nucleotide sequence ID" value="NZ_AGUF01000051.1"/>
</dbReference>
<proteinExistence type="predicted"/>
<feature type="compositionally biased region" description="Pro residues" evidence="1">
    <location>
        <begin position="83"/>
        <end position="92"/>
    </location>
</feature>
<gene>
    <name evidence="2" type="ORF">KYC_14340</name>
</gene>